<dbReference type="SUPFAM" id="SSF117856">
    <property type="entry name" value="AF0104/ALDC/Ptd012-like"/>
    <property type="match status" value="1"/>
</dbReference>
<dbReference type="GO" id="GO:0003677">
    <property type="term" value="F:DNA binding"/>
    <property type="evidence" value="ECO:0007669"/>
    <property type="project" value="UniProtKB-KW"/>
</dbReference>
<dbReference type="AlphaFoldDB" id="A0A955RWN6"/>
<feature type="domain" description="PPC" evidence="1">
    <location>
        <begin position="3"/>
        <end position="140"/>
    </location>
</feature>
<sequence>MTYSLTDSGYLIRIFKGEEIVATITDFCRNLSIGNAQVVGIGGVQNATLGFYDLNTRMYEFDTYQETMEILSIIGNVSILEDKPFLHAHVSLGKRDKSVIGGHLKEATVGGTCEIVMSVNDSPLQRTLDEETGLSLWQLAENYKTTIL</sequence>
<dbReference type="Proteomes" id="UP000699691">
    <property type="component" value="Unassembled WGS sequence"/>
</dbReference>
<dbReference type="Gene3D" id="3.30.1330.80">
    <property type="entry name" value="Hypothetical protein, similar to alpha- acetolactate decarboxylase, domain 2"/>
    <property type="match status" value="1"/>
</dbReference>
<organism evidence="2 3">
    <name type="scientific">candidate division WWE3 bacterium</name>
    <dbReference type="NCBI Taxonomy" id="2053526"/>
    <lineage>
        <taxon>Bacteria</taxon>
        <taxon>Katanobacteria</taxon>
    </lineage>
</organism>
<gene>
    <name evidence="2" type="ORF">KC573_01215</name>
</gene>
<comment type="caution">
    <text evidence="2">The sequence shown here is derived from an EMBL/GenBank/DDBJ whole genome shotgun (WGS) entry which is preliminary data.</text>
</comment>
<dbReference type="CDD" id="cd11378">
    <property type="entry name" value="DUF296"/>
    <property type="match status" value="1"/>
</dbReference>
<evidence type="ECO:0000313" key="2">
    <source>
        <dbReference type="EMBL" id="MCA9397421.1"/>
    </source>
</evidence>
<proteinExistence type="predicted"/>
<evidence type="ECO:0000313" key="3">
    <source>
        <dbReference type="Proteomes" id="UP000699691"/>
    </source>
</evidence>
<name>A0A955RWN6_UNCKA</name>
<dbReference type="InterPro" id="IPR025707">
    <property type="entry name" value="DNA_bp_PD1"/>
</dbReference>
<dbReference type="Pfam" id="PF03479">
    <property type="entry name" value="PCC"/>
    <property type="match status" value="1"/>
</dbReference>
<reference evidence="2" key="1">
    <citation type="submission" date="2020-04" db="EMBL/GenBank/DDBJ databases">
        <authorList>
            <person name="Zhang T."/>
        </authorList>
    </citation>
    <scope>NUCLEOTIDE SEQUENCE</scope>
    <source>
        <strain evidence="2">HKST-UBA02</strain>
    </source>
</reference>
<dbReference type="PANTHER" id="PTHR34988:SF1">
    <property type="entry name" value="DNA-BINDING PROTEIN"/>
    <property type="match status" value="1"/>
</dbReference>
<protein>
    <submittedName>
        <fullName evidence="2">DNA-binding protein</fullName>
    </submittedName>
</protein>
<dbReference type="PROSITE" id="PS51742">
    <property type="entry name" value="PPC"/>
    <property type="match status" value="1"/>
</dbReference>
<evidence type="ECO:0000259" key="1">
    <source>
        <dbReference type="PROSITE" id="PS51742"/>
    </source>
</evidence>
<dbReference type="PANTHER" id="PTHR34988">
    <property type="entry name" value="PROTEIN, PUTATIVE-RELATED"/>
    <property type="match status" value="1"/>
</dbReference>
<dbReference type="PIRSF" id="PIRSF016702">
    <property type="entry name" value="DNA_bp_PD1"/>
    <property type="match status" value="1"/>
</dbReference>
<dbReference type="InterPro" id="IPR005175">
    <property type="entry name" value="PPC_dom"/>
</dbReference>
<accession>A0A955RWN6</accession>
<reference evidence="2" key="2">
    <citation type="journal article" date="2021" name="Microbiome">
        <title>Successional dynamics and alternative stable states in a saline activated sludge microbial community over 9 years.</title>
        <authorList>
            <person name="Wang Y."/>
            <person name="Ye J."/>
            <person name="Ju F."/>
            <person name="Liu L."/>
            <person name="Boyd J.A."/>
            <person name="Deng Y."/>
            <person name="Parks D.H."/>
            <person name="Jiang X."/>
            <person name="Yin X."/>
            <person name="Woodcroft B.J."/>
            <person name="Tyson G.W."/>
            <person name="Hugenholtz P."/>
            <person name="Polz M.F."/>
            <person name="Zhang T."/>
        </authorList>
    </citation>
    <scope>NUCLEOTIDE SEQUENCE</scope>
    <source>
        <strain evidence="2">HKST-UBA02</strain>
    </source>
</reference>
<dbReference type="EMBL" id="JAGQKY010000034">
    <property type="protein sequence ID" value="MCA9397421.1"/>
    <property type="molecule type" value="Genomic_DNA"/>
</dbReference>
<keyword evidence="2" id="KW-0238">DNA-binding</keyword>